<dbReference type="Pfam" id="PF00646">
    <property type="entry name" value="F-box"/>
    <property type="match status" value="1"/>
</dbReference>
<evidence type="ECO:0000313" key="4">
    <source>
        <dbReference type="Proteomes" id="UP001472677"/>
    </source>
</evidence>
<accession>A0ABR2DSB3</accession>
<evidence type="ECO:0000259" key="1">
    <source>
        <dbReference type="PROSITE" id="PS50181"/>
    </source>
</evidence>
<dbReference type="Proteomes" id="UP001472677">
    <property type="component" value="Unassembled WGS sequence"/>
</dbReference>
<name>A0ABR2DSB3_9ROSI</name>
<reference evidence="2 4" key="1">
    <citation type="journal article" date="2024" name="G3 (Bethesda)">
        <title>Genome assembly of Hibiscus sabdariffa L. provides insights into metabolisms of medicinal natural products.</title>
        <authorList>
            <person name="Kim T."/>
        </authorList>
    </citation>
    <scope>NUCLEOTIDE SEQUENCE [LARGE SCALE GENOMIC DNA]</scope>
    <source>
        <strain evidence="2">TK-2024</strain>
        <tissue evidence="2">Old leaves</tissue>
    </source>
</reference>
<comment type="caution">
    <text evidence="2">The sequence shown here is derived from an EMBL/GenBank/DDBJ whole genome shotgun (WGS) entry which is preliminary data.</text>
</comment>
<dbReference type="InterPro" id="IPR050796">
    <property type="entry name" value="SCF_F-box_component"/>
</dbReference>
<gene>
    <name evidence="2" type="ORF">V6N12_026162</name>
    <name evidence="3" type="ORF">V6N12_026168</name>
</gene>
<organism evidence="2 4">
    <name type="scientific">Hibiscus sabdariffa</name>
    <name type="common">roselle</name>
    <dbReference type="NCBI Taxonomy" id="183260"/>
    <lineage>
        <taxon>Eukaryota</taxon>
        <taxon>Viridiplantae</taxon>
        <taxon>Streptophyta</taxon>
        <taxon>Embryophyta</taxon>
        <taxon>Tracheophyta</taxon>
        <taxon>Spermatophyta</taxon>
        <taxon>Magnoliopsida</taxon>
        <taxon>eudicotyledons</taxon>
        <taxon>Gunneridae</taxon>
        <taxon>Pentapetalae</taxon>
        <taxon>rosids</taxon>
        <taxon>malvids</taxon>
        <taxon>Malvales</taxon>
        <taxon>Malvaceae</taxon>
        <taxon>Malvoideae</taxon>
        <taxon>Hibiscus</taxon>
    </lineage>
</organism>
<dbReference type="PANTHER" id="PTHR31672:SF13">
    <property type="entry name" value="F-BOX PROTEIN CPR30-LIKE"/>
    <property type="match status" value="1"/>
</dbReference>
<dbReference type="InterPro" id="IPR036047">
    <property type="entry name" value="F-box-like_dom_sf"/>
</dbReference>
<dbReference type="PROSITE" id="PS50181">
    <property type="entry name" value="FBOX"/>
    <property type="match status" value="1"/>
</dbReference>
<feature type="domain" description="F-box" evidence="1">
    <location>
        <begin position="2"/>
        <end position="48"/>
    </location>
</feature>
<dbReference type="InterPro" id="IPR001810">
    <property type="entry name" value="F-box_dom"/>
</dbReference>
<keyword evidence="4" id="KW-1185">Reference proteome</keyword>
<dbReference type="PANTHER" id="PTHR31672">
    <property type="entry name" value="BNACNNG10540D PROTEIN"/>
    <property type="match status" value="1"/>
</dbReference>
<sequence length="130" mass="14987">MRTSVPNLPNELILEICCYLPVKSIIRFKCSSKQWFYVLHGSDFAKKFLEHSKTKLILDDCLGGEEYSSSYLIDLNLVSELEKIPRPFPTRISLLSRIFGSCNGLLAVHYDNFDPKDPKVALWNPSMRQF</sequence>
<evidence type="ECO:0000313" key="2">
    <source>
        <dbReference type="EMBL" id="KAK8545326.1"/>
    </source>
</evidence>
<evidence type="ECO:0000313" key="3">
    <source>
        <dbReference type="EMBL" id="KAK8545332.1"/>
    </source>
</evidence>
<protein>
    <recommendedName>
        <fullName evidence="1">F-box domain-containing protein</fullName>
    </recommendedName>
</protein>
<dbReference type="EMBL" id="JBBPBM010000023">
    <property type="protein sequence ID" value="KAK8545332.1"/>
    <property type="molecule type" value="Genomic_DNA"/>
</dbReference>
<dbReference type="EMBL" id="JBBPBM010000023">
    <property type="protein sequence ID" value="KAK8545326.1"/>
    <property type="molecule type" value="Genomic_DNA"/>
</dbReference>
<dbReference type="Gene3D" id="1.20.1280.50">
    <property type="match status" value="1"/>
</dbReference>
<dbReference type="SUPFAM" id="SSF81383">
    <property type="entry name" value="F-box domain"/>
    <property type="match status" value="1"/>
</dbReference>
<proteinExistence type="predicted"/>